<organism evidence="1 2">
    <name type="scientific">Nocardia nova</name>
    <dbReference type="NCBI Taxonomy" id="37330"/>
    <lineage>
        <taxon>Bacteria</taxon>
        <taxon>Bacillati</taxon>
        <taxon>Actinomycetota</taxon>
        <taxon>Actinomycetes</taxon>
        <taxon>Mycobacteriales</taxon>
        <taxon>Nocardiaceae</taxon>
        <taxon>Nocardia</taxon>
    </lineage>
</organism>
<accession>A0A2S6AAG0</accession>
<dbReference type="EMBL" id="PSZD01000004">
    <property type="protein sequence ID" value="PPJ30470.1"/>
    <property type="molecule type" value="Genomic_DNA"/>
</dbReference>
<dbReference type="GeneID" id="66722025"/>
<dbReference type="Proteomes" id="UP000238356">
    <property type="component" value="Unassembled WGS sequence"/>
</dbReference>
<protein>
    <submittedName>
        <fullName evidence="1">Uncharacterized protein</fullName>
    </submittedName>
</protein>
<reference evidence="1 2" key="1">
    <citation type="submission" date="2018-02" db="EMBL/GenBank/DDBJ databases">
        <title>8 Nocardia nova and 1 Nocardia cyriacigeorgica strain used for evolution to TMP-SMX.</title>
        <authorList>
            <person name="Mehta H."/>
            <person name="Weng J."/>
            <person name="Shamoo Y."/>
        </authorList>
    </citation>
    <scope>NUCLEOTIDE SEQUENCE [LARGE SCALE GENOMIC DNA]</scope>
    <source>
        <strain evidence="1 2">BAA2227</strain>
    </source>
</reference>
<keyword evidence="2" id="KW-1185">Reference proteome</keyword>
<evidence type="ECO:0000313" key="1">
    <source>
        <dbReference type="EMBL" id="PPJ30470.1"/>
    </source>
</evidence>
<sequence length="150" mass="16292">MTAIYASEQVTEQTTPCIAPAQSRYREIFGDTWYEQRIGALVMRSGRLCAVMTPAERGASVLGILGDLAVPVMRVGVGDRCVWSFLAENPRCGEGAGWWSLDLFRCFVTQTGPGALIALPTPGNPRRTWVREPRGAVPDLRLVAEAIVAA</sequence>
<dbReference type="RefSeq" id="WP_030518462.1">
    <property type="nucleotide sequence ID" value="NZ_JADLQW010000013.1"/>
</dbReference>
<dbReference type="AlphaFoldDB" id="A0A2S6AAG0"/>
<evidence type="ECO:0000313" key="2">
    <source>
        <dbReference type="Proteomes" id="UP000238356"/>
    </source>
</evidence>
<comment type="caution">
    <text evidence="1">The sequence shown here is derived from an EMBL/GenBank/DDBJ whole genome shotgun (WGS) entry which is preliminary data.</text>
</comment>
<proteinExistence type="predicted"/>
<gene>
    <name evidence="1" type="ORF">C5F51_08205</name>
</gene>
<name>A0A2S6AAG0_9NOCA</name>